<dbReference type="Proteomes" id="UP000885759">
    <property type="component" value="Unassembled WGS sequence"/>
</dbReference>
<reference evidence="1" key="1">
    <citation type="journal article" date="2020" name="mSystems">
        <title>Genome- and Community-Level Interaction Insights into Carbon Utilization and Element Cycling Functions of Hydrothermarchaeota in Hydrothermal Sediment.</title>
        <authorList>
            <person name="Zhou Z."/>
            <person name="Liu Y."/>
            <person name="Xu W."/>
            <person name="Pan J."/>
            <person name="Luo Z.H."/>
            <person name="Li M."/>
        </authorList>
    </citation>
    <scope>NUCLEOTIDE SEQUENCE [LARGE SCALE GENOMIC DNA]</scope>
    <source>
        <strain evidence="1">HyVt-570</strain>
    </source>
</reference>
<gene>
    <name evidence="1" type="ORF">ENK37_08430</name>
</gene>
<name>A0A7C4ZH53_9DEIN</name>
<accession>A0A7C4ZH53</accession>
<proteinExistence type="predicted"/>
<dbReference type="AlphaFoldDB" id="A0A7C4ZH53"/>
<protein>
    <submittedName>
        <fullName evidence="1">Uncharacterized protein</fullName>
    </submittedName>
</protein>
<sequence>MTKLAMAFIIAVGGVGVLQDCNGGGSTSGTFYPDTGALHYGNDYADTDFASFDLMWTNPVYDDAGFSDAPIYEHDFNVFEDNSDYDDTPKYSSCLSVSDLPNAYDDCPTAGVLDEGYMGFGFGSWSADEIEPNRYYYGTVFLYRNEGVYEGEIFDFNVTGARMYHQYCPVDDIWCLGSAETEILISQSSTDLIVRGCRGRSLLVSASIAAGPLLP</sequence>
<organism evidence="1">
    <name type="scientific">Oceanithermus profundus</name>
    <dbReference type="NCBI Taxonomy" id="187137"/>
    <lineage>
        <taxon>Bacteria</taxon>
        <taxon>Thermotogati</taxon>
        <taxon>Deinococcota</taxon>
        <taxon>Deinococci</taxon>
        <taxon>Thermales</taxon>
        <taxon>Thermaceae</taxon>
        <taxon>Oceanithermus</taxon>
    </lineage>
</organism>
<evidence type="ECO:0000313" key="1">
    <source>
        <dbReference type="EMBL" id="HGY10058.1"/>
    </source>
</evidence>
<comment type="caution">
    <text evidence="1">The sequence shown here is derived from an EMBL/GenBank/DDBJ whole genome shotgun (WGS) entry which is preliminary data.</text>
</comment>
<dbReference type="EMBL" id="DRPZ01000213">
    <property type="protein sequence ID" value="HGY10058.1"/>
    <property type="molecule type" value="Genomic_DNA"/>
</dbReference>